<organism evidence="3 4">
    <name type="scientific">Brassica cretica</name>
    <name type="common">Mustard</name>
    <dbReference type="NCBI Taxonomy" id="69181"/>
    <lineage>
        <taxon>Eukaryota</taxon>
        <taxon>Viridiplantae</taxon>
        <taxon>Streptophyta</taxon>
        <taxon>Embryophyta</taxon>
        <taxon>Tracheophyta</taxon>
        <taxon>Spermatophyta</taxon>
        <taxon>Magnoliopsida</taxon>
        <taxon>eudicotyledons</taxon>
        <taxon>Gunneridae</taxon>
        <taxon>Pentapetalae</taxon>
        <taxon>rosids</taxon>
        <taxon>malvids</taxon>
        <taxon>Brassicales</taxon>
        <taxon>Brassicaceae</taxon>
        <taxon>Brassiceae</taxon>
        <taxon>Brassica</taxon>
    </lineage>
</organism>
<dbReference type="EMBL" id="QGKV02000649">
    <property type="protein sequence ID" value="KAF3582238.1"/>
    <property type="molecule type" value="Genomic_DNA"/>
</dbReference>
<evidence type="ECO:0000313" key="3">
    <source>
        <dbReference type="EMBL" id="KAF3582238.1"/>
    </source>
</evidence>
<dbReference type="InterPro" id="IPR048962">
    <property type="entry name" value="ARIH1-like_UBL"/>
</dbReference>
<accession>A0ABQ7DYC6</accession>
<dbReference type="InterPro" id="IPR013083">
    <property type="entry name" value="Znf_RING/FYVE/PHD"/>
</dbReference>
<evidence type="ECO:0000256" key="1">
    <source>
        <dbReference type="SAM" id="MobiDB-lite"/>
    </source>
</evidence>
<feature type="domain" description="E3 ubiquitin-protein ligase ARIH1-like UBA-like" evidence="2">
    <location>
        <begin position="23"/>
        <end position="62"/>
    </location>
</feature>
<name>A0ABQ7DYC6_BRACR</name>
<dbReference type="Proteomes" id="UP000266723">
    <property type="component" value="Unassembled WGS sequence"/>
</dbReference>
<sequence>MIVVILVSFQKNFCVLKEEDILKHQIDAIERVSVVLSITEVEASILLRSFHWSVGKVHDEWFADEERVRNTVGILERPVVAPSDDTELTCGICFDPYPPEKIASVSCGHPFCTTCWTGENSDHVVGVLSPHESPERELEDGEIDNLKRNEGFPYPTTPFHLHSTAGKEGRHKNDLS</sequence>
<evidence type="ECO:0000259" key="2">
    <source>
        <dbReference type="Pfam" id="PF21235"/>
    </source>
</evidence>
<protein>
    <recommendedName>
        <fullName evidence="2">E3 ubiquitin-protein ligase ARIH1-like UBA-like domain-containing protein</fullName>
    </recommendedName>
</protein>
<reference evidence="3 4" key="1">
    <citation type="journal article" date="2020" name="BMC Genomics">
        <title>Intraspecific diversification of the crop wild relative Brassica cretica Lam. using demographic model selection.</title>
        <authorList>
            <person name="Kioukis A."/>
            <person name="Michalopoulou V.A."/>
            <person name="Briers L."/>
            <person name="Pirintsos S."/>
            <person name="Studholme D.J."/>
            <person name="Pavlidis P."/>
            <person name="Sarris P.F."/>
        </authorList>
    </citation>
    <scope>NUCLEOTIDE SEQUENCE [LARGE SCALE GENOMIC DNA]</scope>
    <source>
        <strain evidence="4">cv. PFS-1207/04</strain>
    </source>
</reference>
<comment type="caution">
    <text evidence="3">The sequence shown here is derived from an EMBL/GenBank/DDBJ whole genome shotgun (WGS) entry which is preliminary data.</text>
</comment>
<proteinExistence type="predicted"/>
<gene>
    <name evidence="3" type="ORF">DY000_02034974</name>
</gene>
<dbReference type="Pfam" id="PF21235">
    <property type="entry name" value="UBA_ARI1"/>
    <property type="match status" value="1"/>
</dbReference>
<feature type="region of interest" description="Disordered" evidence="1">
    <location>
        <begin position="129"/>
        <end position="176"/>
    </location>
</feature>
<dbReference type="SUPFAM" id="SSF57850">
    <property type="entry name" value="RING/U-box"/>
    <property type="match status" value="1"/>
</dbReference>
<dbReference type="Gene3D" id="3.30.40.10">
    <property type="entry name" value="Zinc/RING finger domain, C3HC4 (zinc finger)"/>
    <property type="match status" value="1"/>
</dbReference>
<keyword evidence="4" id="KW-1185">Reference proteome</keyword>
<evidence type="ECO:0000313" key="4">
    <source>
        <dbReference type="Proteomes" id="UP000266723"/>
    </source>
</evidence>
<feature type="compositionally biased region" description="Basic and acidic residues" evidence="1">
    <location>
        <begin position="165"/>
        <end position="176"/>
    </location>
</feature>